<evidence type="ECO:0000313" key="2">
    <source>
        <dbReference type="EMBL" id="KAH0873549.1"/>
    </source>
</evidence>
<feature type="compositionally biased region" description="Low complexity" evidence="1">
    <location>
        <begin position="282"/>
        <end position="296"/>
    </location>
</feature>
<accession>A0ABQ7Z059</accession>
<evidence type="ECO:0000256" key="1">
    <source>
        <dbReference type="SAM" id="MobiDB-lite"/>
    </source>
</evidence>
<name>A0ABQ7Z059_BRANA</name>
<dbReference type="Proteomes" id="UP000824890">
    <property type="component" value="Unassembled WGS sequence"/>
</dbReference>
<evidence type="ECO:0000313" key="3">
    <source>
        <dbReference type="Proteomes" id="UP000824890"/>
    </source>
</evidence>
<keyword evidence="3" id="KW-1185">Reference proteome</keyword>
<feature type="compositionally biased region" description="Acidic residues" evidence="1">
    <location>
        <begin position="519"/>
        <end position="531"/>
    </location>
</feature>
<feature type="compositionally biased region" description="Acidic residues" evidence="1">
    <location>
        <begin position="588"/>
        <end position="597"/>
    </location>
</feature>
<sequence length="1363" mass="146437">MSRRRVVTGEGSSMVAEVVTGEGLSMVAEVVTGEGLSMVAPRSALGVTSSSTVAPSSPVKIPSSSTVVPRLSLQLIVCSSFQDGRWLQKSGCLVLVSHLESNYLLPCPLLADISVEVVFCGAELAVCDVGEETELDLEEELSLSCGRLVFCCSSSSKGELRSSLVKVRRWWLRSSLVKVCRWWLRFVDGGSEVGSWCCELVDGGFELAGCDAELVDDSSELAGGDPELVDGSSELAGEDPKLVDGSNELAGGDPELVDGSSGLAGGDPELVDGSSELAGENPSSLSNIPSSSPVVPRSAPGVTSLSSVVLRSAPGVVSSSMAVPSLISSVSAPGSLLVKECGRDVEGTSLSLAMPSSTEPCCDEVGLSSLDGKFAREQLSLLVCEMELTDGRKSWSEIAESVIFAEVGTLTGSEAEDRVSASLIEEGTEFLFDEHRTNLVAEPGVGGSKLSLKTPPVVSSSSSLVKKTMQLAKSFRARESSSETTSSSDGSSYSSSYSEESADGADVANESDNVVRDDGQDDDVENVDVEYDGVLGSAGDEQNGTRDVDVDEESEQDEFASDGDRAAVGDDYMGDRDGVDRRSNFSDEHDDFSDEQDNFSGEQSGVSGSLEIIVVADGRDDADRSSDRRADITDILRKIKQESLAAPLAGSLDAFGAPCDYVKKKRVRKARERPRSFIGPLVNHPDPSESFPSIVSEDTVKWILANCCRNGVIEARIPGEDERPWMVSDGWLCVYDFWFTEHHLWFPLPRLLLAYCDEHLIGLAQLTPAAIRNIVAALFTAVDIGVHISICLFERIAHITRCDKTDGAFYVSMKIGCGVVGERKRKTLCWIKKFFYVRIAPSSVPDVSDMSTPLRSSWNPYNGRHLAGVPLAPGDSECVEYFKGMKARDWTVVRQSEVWRCIPFIDSACWRKMDLSEIPSLVDCFAGGSDDALVESGQCTAGVEPSASARSIVVSLTSTTVPVPFAGVSGKEVVVAGGEKVVKKRVAAGHSPKNVPPSKSRKVVSSDVEPCLVVESPAAEKAVFEPFEHSFNGLSSGCGDFFKLFQSPGGVDGLPFDHGRRGEWYQEFAHHLAVATIFVNKLVVNQDEELEEAELASVEGKADSSEEIAALRGKYEAEKKVSSDALEEVQRLTAKIALEAGWVKKRQAADLERFKKEKEVAGRRYRRAVTRHDDCERGAAALRTDLCERGAASLRTDLCERGAAALRTYLCVRGAAALENRSHRWIGLIVAVLNRLEFVDAVVANNLRMREVVQARGRSSSELVDPTEKGLKDQGDVWLSGVRRSCVRAEVVATVFEVLAGWSEVATIDGSPEVVATGVEVLARLSEIVIAANCVLVIPGWSVVAEIRASVTYVLSSSEIIRA</sequence>
<protein>
    <submittedName>
        <fullName evidence="2">Uncharacterized protein</fullName>
    </submittedName>
</protein>
<organism evidence="2 3">
    <name type="scientific">Brassica napus</name>
    <name type="common">Rape</name>
    <dbReference type="NCBI Taxonomy" id="3708"/>
    <lineage>
        <taxon>Eukaryota</taxon>
        <taxon>Viridiplantae</taxon>
        <taxon>Streptophyta</taxon>
        <taxon>Embryophyta</taxon>
        <taxon>Tracheophyta</taxon>
        <taxon>Spermatophyta</taxon>
        <taxon>Magnoliopsida</taxon>
        <taxon>eudicotyledons</taxon>
        <taxon>Gunneridae</taxon>
        <taxon>Pentapetalae</taxon>
        <taxon>rosids</taxon>
        <taxon>malvids</taxon>
        <taxon>Brassicales</taxon>
        <taxon>Brassicaceae</taxon>
        <taxon>Brassiceae</taxon>
        <taxon>Brassica</taxon>
    </lineage>
</organism>
<feature type="compositionally biased region" description="Low complexity" evidence="1">
    <location>
        <begin position="482"/>
        <end position="499"/>
    </location>
</feature>
<dbReference type="EMBL" id="JAGKQM010000016">
    <property type="protein sequence ID" value="KAH0873549.1"/>
    <property type="molecule type" value="Genomic_DNA"/>
</dbReference>
<comment type="caution">
    <text evidence="2">The sequence shown here is derived from an EMBL/GenBank/DDBJ whole genome shotgun (WGS) entry which is preliminary data.</text>
</comment>
<gene>
    <name evidence="2" type="ORF">HID58_070911</name>
</gene>
<proteinExistence type="predicted"/>
<feature type="compositionally biased region" description="Acidic residues" evidence="1">
    <location>
        <begin position="549"/>
        <end position="561"/>
    </location>
</feature>
<feature type="region of interest" description="Disordered" evidence="1">
    <location>
        <begin position="475"/>
        <end position="605"/>
    </location>
</feature>
<feature type="region of interest" description="Disordered" evidence="1">
    <location>
        <begin position="221"/>
        <end position="296"/>
    </location>
</feature>
<reference evidence="2 3" key="1">
    <citation type="submission" date="2021-05" db="EMBL/GenBank/DDBJ databases">
        <title>Genome Assembly of Synthetic Allotetraploid Brassica napus Reveals Homoeologous Exchanges between Subgenomes.</title>
        <authorList>
            <person name="Davis J.T."/>
        </authorList>
    </citation>
    <scope>NUCLEOTIDE SEQUENCE [LARGE SCALE GENOMIC DNA]</scope>
    <source>
        <strain evidence="3">cv. Da-Ae</strain>
        <tissue evidence="2">Seedling</tissue>
    </source>
</reference>
<feature type="compositionally biased region" description="Basic and acidic residues" evidence="1">
    <location>
        <begin position="562"/>
        <end position="587"/>
    </location>
</feature>